<protein>
    <submittedName>
        <fullName evidence="7">Inner membrane protein YjeH</fullName>
    </submittedName>
</protein>
<feature type="transmembrane region" description="Helical" evidence="6">
    <location>
        <begin position="39"/>
        <end position="65"/>
    </location>
</feature>
<comment type="subcellular location">
    <subcellularLocation>
        <location evidence="1">Cell membrane</location>
        <topology evidence="1">Multi-pass membrane protein</topology>
    </subcellularLocation>
</comment>
<organism evidence="7 8">
    <name type="scientific">Marinomonas spartinae</name>
    <dbReference type="NCBI Taxonomy" id="1792290"/>
    <lineage>
        <taxon>Bacteria</taxon>
        <taxon>Pseudomonadati</taxon>
        <taxon>Pseudomonadota</taxon>
        <taxon>Gammaproteobacteria</taxon>
        <taxon>Oceanospirillales</taxon>
        <taxon>Oceanospirillaceae</taxon>
        <taxon>Marinomonas</taxon>
    </lineage>
</organism>
<keyword evidence="2" id="KW-1003">Cell membrane</keyword>
<evidence type="ECO:0000313" key="7">
    <source>
        <dbReference type="EMBL" id="SBS35531.1"/>
    </source>
</evidence>
<evidence type="ECO:0000313" key="8">
    <source>
        <dbReference type="Proteomes" id="UP000092544"/>
    </source>
</evidence>
<dbReference type="PIRSF" id="PIRSF006060">
    <property type="entry name" value="AA_transporter"/>
    <property type="match status" value="1"/>
</dbReference>
<feature type="transmembrane region" description="Helical" evidence="6">
    <location>
        <begin position="270"/>
        <end position="291"/>
    </location>
</feature>
<dbReference type="PANTHER" id="PTHR42770">
    <property type="entry name" value="AMINO ACID TRANSPORTER-RELATED"/>
    <property type="match status" value="1"/>
</dbReference>
<keyword evidence="8" id="KW-1185">Reference proteome</keyword>
<dbReference type="Pfam" id="PF13520">
    <property type="entry name" value="AA_permease_2"/>
    <property type="match status" value="1"/>
</dbReference>
<dbReference type="Proteomes" id="UP000092544">
    <property type="component" value="Unassembled WGS sequence"/>
</dbReference>
<feature type="transmembrane region" description="Helical" evidence="6">
    <location>
        <begin position="319"/>
        <end position="337"/>
    </location>
</feature>
<dbReference type="GO" id="GO:0005886">
    <property type="term" value="C:plasma membrane"/>
    <property type="evidence" value="ECO:0007669"/>
    <property type="project" value="UniProtKB-SubCell"/>
</dbReference>
<feature type="transmembrane region" description="Helical" evidence="6">
    <location>
        <begin position="12"/>
        <end position="33"/>
    </location>
</feature>
<feature type="transmembrane region" description="Helical" evidence="6">
    <location>
        <begin position="86"/>
        <end position="114"/>
    </location>
</feature>
<proteinExistence type="predicted"/>
<evidence type="ECO:0000256" key="5">
    <source>
        <dbReference type="ARBA" id="ARBA00023136"/>
    </source>
</evidence>
<evidence type="ECO:0000256" key="3">
    <source>
        <dbReference type="ARBA" id="ARBA00022692"/>
    </source>
</evidence>
<keyword evidence="4 6" id="KW-1133">Transmembrane helix</keyword>
<feature type="transmembrane region" description="Helical" evidence="6">
    <location>
        <begin position="349"/>
        <end position="367"/>
    </location>
</feature>
<gene>
    <name evidence="7" type="primary">yjeH</name>
    <name evidence="7" type="ORF">MSP8886_03397</name>
</gene>
<feature type="transmembrane region" description="Helical" evidence="6">
    <location>
        <begin position="374"/>
        <end position="406"/>
    </location>
</feature>
<evidence type="ECO:0000256" key="6">
    <source>
        <dbReference type="SAM" id="Phobius"/>
    </source>
</evidence>
<accession>A0A1A8TRI7</accession>
<dbReference type="EMBL" id="FLOB01000010">
    <property type="protein sequence ID" value="SBS35531.1"/>
    <property type="molecule type" value="Genomic_DNA"/>
</dbReference>
<dbReference type="PANTHER" id="PTHR42770:SF13">
    <property type="entry name" value="L-METHIONINE_BRANCHED-CHAIN AMINO ACID EXPORTER YJEH"/>
    <property type="match status" value="1"/>
</dbReference>
<feature type="transmembrane region" description="Helical" evidence="6">
    <location>
        <begin position="185"/>
        <end position="207"/>
    </location>
</feature>
<evidence type="ECO:0000256" key="4">
    <source>
        <dbReference type="ARBA" id="ARBA00022989"/>
    </source>
</evidence>
<dbReference type="OrthoDB" id="9117841at2"/>
<dbReference type="AlphaFoldDB" id="A0A1A8TRI7"/>
<feature type="transmembrane region" description="Helical" evidence="6">
    <location>
        <begin position="120"/>
        <end position="139"/>
    </location>
</feature>
<keyword evidence="5 6" id="KW-0472">Membrane</keyword>
<feature type="transmembrane region" description="Helical" evidence="6">
    <location>
        <begin position="219"/>
        <end position="241"/>
    </location>
</feature>
<sequence>MKYQKTLGPIQGMAMTVTTFVGTGLMLLPALSVTKAGAFSFYAWLITAFISLPIAFVFAFLGSRFPSAGGASHYIGKQFGETVERAVGWLFLSILLVGPTVAIKIAAAYLAVALNLDERYIFALSIATLLIMTLYALAGAENSSKAQVYIVILLILCVITLAWKGNLSAATTSIETPRDWLSWKTTLLSIGTIFWCFLGLEVMAHLGAEFKNPARDFPIALFGGMTIVVLLYLIVVLLVSYHHTYGDDLTNSQSLALLVGHLFGENTKRLFAGVAFIIAFTNVGMYLIGFARMVQTLAAKGALPSTFAPLSKKGSPTRAVILVSLVSLLSLLTFHYSDGAMSMLIEMTNGAFILIYGLTSITGLHLLKGKYRLFAVLACGSSLLVASFMGTNLLFALSAFLLAILFEHYKERKRRIHAPKIHVQ</sequence>
<dbReference type="STRING" id="1792290.MSP8886_03397"/>
<dbReference type="InterPro" id="IPR002293">
    <property type="entry name" value="AA/rel_permease1"/>
</dbReference>
<dbReference type="InterPro" id="IPR050367">
    <property type="entry name" value="APC_superfamily"/>
</dbReference>
<feature type="transmembrane region" description="Helical" evidence="6">
    <location>
        <begin position="146"/>
        <end position="165"/>
    </location>
</feature>
<evidence type="ECO:0000256" key="1">
    <source>
        <dbReference type="ARBA" id="ARBA00004651"/>
    </source>
</evidence>
<name>A0A1A8TRI7_9GAMM</name>
<dbReference type="NCBIfam" id="NF008245">
    <property type="entry name" value="PRK11021.1"/>
    <property type="match status" value="1"/>
</dbReference>
<dbReference type="GO" id="GO:0022857">
    <property type="term" value="F:transmembrane transporter activity"/>
    <property type="evidence" value="ECO:0007669"/>
    <property type="project" value="InterPro"/>
</dbReference>
<dbReference type="RefSeq" id="WP_067018586.1">
    <property type="nucleotide sequence ID" value="NZ_FLOB01000010.1"/>
</dbReference>
<dbReference type="Gene3D" id="1.20.1740.10">
    <property type="entry name" value="Amino acid/polyamine transporter I"/>
    <property type="match status" value="1"/>
</dbReference>
<evidence type="ECO:0000256" key="2">
    <source>
        <dbReference type="ARBA" id="ARBA00022475"/>
    </source>
</evidence>
<reference evidence="7 8" key="1">
    <citation type="submission" date="2016-06" db="EMBL/GenBank/DDBJ databases">
        <authorList>
            <person name="Kjaerup R.B."/>
            <person name="Dalgaard T.S."/>
            <person name="Juul-Madsen H.R."/>
        </authorList>
    </citation>
    <scope>NUCLEOTIDE SEQUENCE [LARGE SCALE GENOMIC DNA]</scope>
    <source>
        <strain evidence="7 8">CECT 8886</strain>
    </source>
</reference>
<keyword evidence="3 6" id="KW-0812">Transmembrane</keyword>